<keyword evidence="4" id="KW-1185">Reference proteome</keyword>
<proteinExistence type="predicted"/>
<organism evidence="3 4">
    <name type="scientific">Flavobacterium procerum</name>
    <dbReference type="NCBI Taxonomy" id="1455569"/>
    <lineage>
        <taxon>Bacteria</taxon>
        <taxon>Pseudomonadati</taxon>
        <taxon>Bacteroidota</taxon>
        <taxon>Flavobacteriia</taxon>
        <taxon>Flavobacteriales</taxon>
        <taxon>Flavobacteriaceae</taxon>
        <taxon>Flavobacterium</taxon>
    </lineage>
</organism>
<keyword evidence="1" id="KW-0472">Membrane</keyword>
<evidence type="ECO:0000313" key="4">
    <source>
        <dbReference type="Proteomes" id="UP001589734"/>
    </source>
</evidence>
<accession>A0ABV6BX80</accession>
<feature type="transmembrane region" description="Helical" evidence="1">
    <location>
        <begin position="222"/>
        <end position="240"/>
    </location>
</feature>
<dbReference type="EMBL" id="JBHLYW010000010">
    <property type="protein sequence ID" value="MFC0078644.1"/>
    <property type="molecule type" value="Genomic_DNA"/>
</dbReference>
<feature type="transmembrane region" description="Helical" evidence="1">
    <location>
        <begin position="374"/>
        <end position="392"/>
    </location>
</feature>
<evidence type="ECO:0000259" key="2">
    <source>
        <dbReference type="Pfam" id="PF13785"/>
    </source>
</evidence>
<protein>
    <submittedName>
        <fullName evidence="3">DUF4178 domain-containing protein</fullName>
    </submittedName>
</protein>
<dbReference type="RefSeq" id="WP_379684411.1">
    <property type="nucleotide sequence ID" value="NZ_JBHLYW010000010.1"/>
</dbReference>
<comment type="caution">
    <text evidence="3">The sequence shown here is derived from an EMBL/GenBank/DDBJ whole genome shotgun (WGS) entry which is preliminary data.</text>
</comment>
<keyword evidence="1" id="KW-1133">Transmembrane helix</keyword>
<evidence type="ECO:0000256" key="1">
    <source>
        <dbReference type="SAM" id="Phobius"/>
    </source>
</evidence>
<dbReference type="Pfam" id="PF13785">
    <property type="entry name" value="DUF4178"/>
    <property type="match status" value="1"/>
</dbReference>
<gene>
    <name evidence="3" type="ORF">ACFFLS_16465</name>
</gene>
<feature type="domain" description="DUF4178" evidence="2">
    <location>
        <begin position="56"/>
        <end position="189"/>
    </location>
</feature>
<sequence length="407" mass="46903">MKIPCYSCKTETELEVGFDVVNFACPSCQTLYTVGPDGRFYKKSQYNTKNNDFALQLGDVGLLKGSEYRVVGILRKNVHPDYSWSEFILQNDAKEFLYLSLSDGHWILLSQMDEIFNVQSHPEVLEYENKQYDIFEDSDATIINAQGFFDFDLTNHKKMHLVEYIRPPYMISVEKANGSETAFYGEYVKKEVIKKAFKKSYVPYQVGVNMIQPAKFNVRNTGIIFCFFALLILTVNWYVYKDQAEKNVFSKTIKFSEFNNKDFTTDSFVLEGASAPMTVRVSTGVDNSWANVNMALINEDTSEEIYASKDIEYYHGNTDGESWTEGNASEKFNICGVKAGKYHFVITPAKAPEDKTNAEMQVSAVWSQPSNRNLWFVIIFMGIIFFIIRYFTMNFENRRWADSSYSD</sequence>
<dbReference type="InterPro" id="IPR025235">
    <property type="entry name" value="DUF4178"/>
</dbReference>
<evidence type="ECO:0000313" key="3">
    <source>
        <dbReference type="EMBL" id="MFC0078644.1"/>
    </source>
</evidence>
<reference evidence="3 4" key="1">
    <citation type="submission" date="2024-09" db="EMBL/GenBank/DDBJ databases">
        <authorList>
            <person name="Sun Q."/>
            <person name="Mori K."/>
        </authorList>
    </citation>
    <scope>NUCLEOTIDE SEQUENCE [LARGE SCALE GENOMIC DNA]</scope>
    <source>
        <strain evidence="3 4">CGMCC 1.12926</strain>
    </source>
</reference>
<name>A0ABV6BX80_9FLAO</name>
<dbReference type="Proteomes" id="UP001589734">
    <property type="component" value="Unassembled WGS sequence"/>
</dbReference>
<keyword evidence="1" id="KW-0812">Transmembrane</keyword>